<dbReference type="eggNOG" id="KOG0055">
    <property type="taxonomic scope" value="Eukaryota"/>
</dbReference>
<accession>W6Y842</accession>
<evidence type="ECO:0000256" key="3">
    <source>
        <dbReference type="ARBA" id="ARBA00022448"/>
    </source>
</evidence>
<dbReference type="FunFam" id="1.20.1560.10:FF:000057">
    <property type="entry name" value="ABC multidrug transporter SitT"/>
    <property type="match status" value="1"/>
</dbReference>
<feature type="domain" description="ABC transmembrane type-1" evidence="11">
    <location>
        <begin position="789"/>
        <end position="1075"/>
    </location>
</feature>
<feature type="transmembrane region" description="Helical" evidence="9">
    <location>
        <begin position="200"/>
        <end position="220"/>
    </location>
</feature>
<dbReference type="CDD" id="cd18578">
    <property type="entry name" value="ABC_6TM_Pgp_ABCB1_D2_like"/>
    <property type="match status" value="1"/>
</dbReference>
<dbReference type="PROSITE" id="PS50893">
    <property type="entry name" value="ABC_TRANSPORTER_2"/>
    <property type="match status" value="2"/>
</dbReference>
<feature type="transmembrane region" description="Helical" evidence="9">
    <location>
        <begin position="909"/>
        <end position="927"/>
    </location>
</feature>
<name>W6Y842_COCC2</name>
<feature type="domain" description="ABC transporter" evidence="10">
    <location>
        <begin position="1109"/>
        <end position="1346"/>
    </location>
</feature>
<dbReference type="GeneID" id="19149608"/>
<feature type="transmembrane region" description="Helical" evidence="9">
    <location>
        <begin position="227"/>
        <end position="246"/>
    </location>
</feature>
<dbReference type="InterPro" id="IPR027417">
    <property type="entry name" value="P-loop_NTPase"/>
</dbReference>
<evidence type="ECO:0000256" key="2">
    <source>
        <dbReference type="ARBA" id="ARBA00007577"/>
    </source>
</evidence>
<dbReference type="InterPro" id="IPR003439">
    <property type="entry name" value="ABC_transporter-like_ATP-bd"/>
</dbReference>
<gene>
    <name evidence="12" type="ORF">COCCADRAFT_41971</name>
</gene>
<keyword evidence="3" id="KW-0813">Transport</keyword>
<reference evidence="12 13" key="1">
    <citation type="journal article" date="2013" name="PLoS Genet.">
        <title>Comparative genome structure, secondary metabolite, and effector coding capacity across Cochliobolus pathogens.</title>
        <authorList>
            <person name="Condon B.J."/>
            <person name="Leng Y."/>
            <person name="Wu D."/>
            <person name="Bushley K.E."/>
            <person name="Ohm R.A."/>
            <person name="Otillar R."/>
            <person name="Martin J."/>
            <person name="Schackwitz W."/>
            <person name="Grimwood J."/>
            <person name="MohdZainudin N."/>
            <person name="Xue C."/>
            <person name="Wang R."/>
            <person name="Manning V.A."/>
            <person name="Dhillon B."/>
            <person name="Tu Z.J."/>
            <person name="Steffenson B.J."/>
            <person name="Salamov A."/>
            <person name="Sun H."/>
            <person name="Lowry S."/>
            <person name="LaButti K."/>
            <person name="Han J."/>
            <person name="Copeland A."/>
            <person name="Lindquist E."/>
            <person name="Barry K."/>
            <person name="Schmutz J."/>
            <person name="Baker S.E."/>
            <person name="Ciuffetti L.M."/>
            <person name="Grigoriev I.V."/>
            <person name="Zhong S."/>
            <person name="Turgeon B.G."/>
        </authorList>
    </citation>
    <scope>NUCLEOTIDE SEQUENCE [LARGE SCALE GENOMIC DNA]</scope>
    <source>
        <strain evidence="12 13">26-R-13</strain>
    </source>
</reference>
<keyword evidence="8 9" id="KW-0472">Membrane</keyword>
<dbReference type="HOGENOM" id="CLU_000604_17_8_1"/>
<dbReference type="OrthoDB" id="6500128at2759"/>
<dbReference type="InterPro" id="IPR039421">
    <property type="entry name" value="Type_1_exporter"/>
</dbReference>
<dbReference type="SUPFAM" id="SSF90123">
    <property type="entry name" value="ABC transporter transmembrane region"/>
    <property type="match status" value="2"/>
</dbReference>
<evidence type="ECO:0000256" key="6">
    <source>
        <dbReference type="ARBA" id="ARBA00022840"/>
    </source>
</evidence>
<feature type="transmembrane region" description="Helical" evidence="9">
    <location>
        <begin position="933"/>
        <end position="949"/>
    </location>
</feature>
<dbReference type="PANTHER" id="PTHR43394">
    <property type="entry name" value="ATP-DEPENDENT PERMEASE MDL1, MITOCHONDRIAL"/>
    <property type="match status" value="1"/>
</dbReference>
<feature type="transmembrane region" description="Helical" evidence="9">
    <location>
        <begin position="784"/>
        <end position="808"/>
    </location>
</feature>
<dbReference type="FunFam" id="3.40.50.300:FF:000913">
    <property type="entry name" value="ABC multidrug transporter SitT"/>
    <property type="match status" value="1"/>
</dbReference>
<dbReference type="Proteomes" id="UP000053841">
    <property type="component" value="Unassembled WGS sequence"/>
</dbReference>
<evidence type="ECO:0000256" key="1">
    <source>
        <dbReference type="ARBA" id="ARBA00004141"/>
    </source>
</evidence>
<dbReference type="Pfam" id="PF00005">
    <property type="entry name" value="ABC_tran"/>
    <property type="match status" value="3"/>
</dbReference>
<dbReference type="Pfam" id="PF00664">
    <property type="entry name" value="ABC_membrane"/>
    <property type="match status" value="2"/>
</dbReference>
<evidence type="ECO:0000256" key="8">
    <source>
        <dbReference type="ARBA" id="ARBA00023136"/>
    </source>
</evidence>
<dbReference type="SUPFAM" id="SSF52540">
    <property type="entry name" value="P-loop containing nucleoside triphosphate hydrolases"/>
    <property type="match status" value="3"/>
</dbReference>
<dbReference type="InterPro" id="IPR003593">
    <property type="entry name" value="AAA+_ATPase"/>
</dbReference>
<organism evidence="12 13">
    <name type="scientific">Cochliobolus carbonum (strain 26-R-13)</name>
    <name type="common">Maize leaf spot fungus</name>
    <name type="synonym">Bipolaris zeicola</name>
    <dbReference type="NCBI Taxonomy" id="930089"/>
    <lineage>
        <taxon>Eukaryota</taxon>
        <taxon>Fungi</taxon>
        <taxon>Dikarya</taxon>
        <taxon>Ascomycota</taxon>
        <taxon>Pezizomycotina</taxon>
        <taxon>Dothideomycetes</taxon>
        <taxon>Pleosporomycetidae</taxon>
        <taxon>Pleosporales</taxon>
        <taxon>Pleosporineae</taxon>
        <taxon>Pleosporaceae</taxon>
        <taxon>Bipolaris</taxon>
    </lineage>
</organism>
<keyword evidence="7 9" id="KW-1133">Transmembrane helix</keyword>
<feature type="domain" description="ABC transmembrane type-1" evidence="11">
    <location>
        <begin position="79"/>
        <end position="372"/>
    </location>
</feature>
<feature type="domain" description="ABC transporter" evidence="10">
    <location>
        <begin position="405"/>
        <end position="719"/>
    </location>
</feature>
<evidence type="ECO:0000256" key="5">
    <source>
        <dbReference type="ARBA" id="ARBA00022741"/>
    </source>
</evidence>
<keyword evidence="13" id="KW-1185">Reference proteome</keyword>
<comment type="subcellular location">
    <subcellularLocation>
        <location evidence="1">Membrane</location>
        <topology evidence="1">Multi-pass membrane protein</topology>
    </subcellularLocation>
</comment>
<feature type="transmembrane region" description="Helical" evidence="9">
    <location>
        <begin position="128"/>
        <end position="147"/>
    </location>
</feature>
<proteinExistence type="inferred from homology"/>
<evidence type="ECO:0000313" key="12">
    <source>
        <dbReference type="EMBL" id="EUC27241.1"/>
    </source>
</evidence>
<evidence type="ECO:0000259" key="10">
    <source>
        <dbReference type="PROSITE" id="PS50893"/>
    </source>
</evidence>
<evidence type="ECO:0000259" key="11">
    <source>
        <dbReference type="PROSITE" id="PS50929"/>
    </source>
</evidence>
<keyword evidence="5" id="KW-0547">Nucleotide-binding</keyword>
<dbReference type="InterPro" id="IPR017871">
    <property type="entry name" value="ABC_transporter-like_CS"/>
</dbReference>
<keyword evidence="4 9" id="KW-0812">Transmembrane</keyword>
<dbReference type="InterPro" id="IPR011527">
    <property type="entry name" value="ABC1_TM_dom"/>
</dbReference>
<feature type="transmembrane region" description="Helical" evidence="9">
    <location>
        <begin position="75"/>
        <end position="99"/>
    </location>
</feature>
<dbReference type="GO" id="GO:0005743">
    <property type="term" value="C:mitochondrial inner membrane"/>
    <property type="evidence" value="ECO:0007669"/>
    <property type="project" value="TreeGrafter"/>
</dbReference>
<comment type="similarity">
    <text evidence="2">Belongs to the ABC transporter superfamily. ABCB family. Multidrug resistance exporter (TC 3.A.1.201) subfamily.</text>
</comment>
<evidence type="ECO:0000313" key="13">
    <source>
        <dbReference type="Proteomes" id="UP000053841"/>
    </source>
</evidence>
<feature type="transmembrane region" description="Helical" evidence="9">
    <location>
        <begin position="305"/>
        <end position="330"/>
    </location>
</feature>
<keyword evidence="6" id="KW-0067">ATP-binding</keyword>
<feature type="transmembrane region" description="Helical" evidence="9">
    <location>
        <begin position="828"/>
        <end position="853"/>
    </location>
</feature>
<feature type="transmembrane region" description="Helical" evidence="9">
    <location>
        <begin position="342"/>
        <end position="360"/>
    </location>
</feature>
<sequence>MDTTNTRPPLRPAAGPEAENAALSVQVLERGTREKDSAVEAIGRDGDVPAKLNHVLQAGIKNYFRIFSYGTKLDIVLILLCCITSIGSGVAFPLMNIVFGQLVGSFTNYFIPGTTMSSGEFQAEINKLTLYLIYLFIAKFVLSYISMVTIRTSGLRISCALRLAYLRALFAQPVSVIDTISPGKVSTRVTTSSNIVQTAISQHLAMLFQSLAFTIGAYVVAFVKSPLLTLVASSSVTFVLVISGAILPPFIRIHKVTEKYHEDASAIAFEIFSSVRIIAAFGAETRMATRHEEMIDKAAKNERKAAPLMGLIMSPMMVGQYGTFALTFWFGIKRYSEGQEDTIGTITVVLFSVLMATMNLTRIVSPTIAITKASSAVTELFATIDAPVPNTTGLKEPDITADADITFQSVRFSYPNRPDTQILNGLDFVFEAGKVTAIVGPSGSGKSTIVGLLQRWYDLHGMTAPAAPDSCMHNLTSDVEASQEKEDLRNFKWGQNHNTLKCNDKKESVKKAGNNKCKEKELELGPNICTGRIKIGDTDIRQIDLKWWRAQIGLVQQEPFLFNDTLYNNVASGLNGTSYDGLSEEEKKRMVEDACREACAEEFILKLPEGYETMLGESGIKLSGGQRQRVCIARSIIKQPPILILDEATSAIDVRTERIVQQALDRVSRNRTTIVIAHRLSTIRRADKIIVLRQGKLFEQGTHEDLLKINGGIYYGLVEAQKIAIEAGNDINVDAPEKVKSLDTVLVRENAESIRPNKVADPKYKQQGLIGSFGRLIYEQRRHLVLYSAATFGILASGAVYPLQAYIFSSAINVFTFPIDKLVRQGNFWAGMFGVLAGGTFISYFFMGAACHLMSTTITAKYRQEYLVNLIRKRITFFDVQRHSPGSLTAALSSDSTQIQQLMATEMSMALVAVVNLVGSVIISFVYGWKLSLVSLFTTLPLILAAGYLRMRLEMQFEKTNAKVFEGSSQFAAEAVGAFRTVLSLLMEDRITEHYKDLLEGHVTKAFHSAKYSTTIYAASDSIELACMALAFWYGGTLLASREYNNVDFFVIYQAIIQGSIAAGTFFSFAPNMAQAANAANRILSMRPLKTRAPSSYPRLMETSEGVGIDFQNVCFAYESREIPVLSNLNLQVQPGQFTALVGASGSGKSTAISLLERFYDASSGRILCNGQDIIALDPSEYRKQISLVSQEATLYEGTIRENIALSVDTASDKEIEHACRDAQIHDFITSLPNGYNQRLGPKGMSLSGGQKQRLSLARALLRKPKLLLLDEATSSLDSESEKLVQEAIERVAAEGCRTVIAVAHRLATIQKADVIFVLGSGKVLERGDHQELLRKRGIYWQMCQAQALDD</sequence>
<dbReference type="Gene3D" id="3.40.50.300">
    <property type="entry name" value="P-loop containing nucleotide triphosphate hydrolases"/>
    <property type="match status" value="2"/>
</dbReference>
<dbReference type="InterPro" id="IPR036640">
    <property type="entry name" value="ABC1_TM_sf"/>
</dbReference>
<dbReference type="RefSeq" id="XP_007718456.1">
    <property type="nucleotide sequence ID" value="XM_007720266.1"/>
</dbReference>
<dbReference type="GO" id="GO:0090374">
    <property type="term" value="P:oligopeptide export from mitochondrion"/>
    <property type="evidence" value="ECO:0007669"/>
    <property type="project" value="TreeGrafter"/>
</dbReference>
<dbReference type="GO" id="GO:0015421">
    <property type="term" value="F:ABC-type oligopeptide transporter activity"/>
    <property type="evidence" value="ECO:0007669"/>
    <property type="project" value="TreeGrafter"/>
</dbReference>
<dbReference type="GO" id="GO:0005524">
    <property type="term" value="F:ATP binding"/>
    <property type="evidence" value="ECO:0007669"/>
    <property type="project" value="UniProtKB-KW"/>
</dbReference>
<evidence type="ECO:0000256" key="4">
    <source>
        <dbReference type="ARBA" id="ARBA00022692"/>
    </source>
</evidence>
<dbReference type="PROSITE" id="PS00211">
    <property type="entry name" value="ABC_TRANSPORTER_1"/>
    <property type="match status" value="2"/>
</dbReference>
<dbReference type="PROSITE" id="PS50929">
    <property type="entry name" value="ABC_TM1F"/>
    <property type="match status" value="2"/>
</dbReference>
<dbReference type="Gene3D" id="1.20.1560.10">
    <property type="entry name" value="ABC transporter type 1, transmembrane domain"/>
    <property type="match status" value="1"/>
</dbReference>
<evidence type="ECO:0000256" key="7">
    <source>
        <dbReference type="ARBA" id="ARBA00022989"/>
    </source>
</evidence>
<dbReference type="CDD" id="cd18577">
    <property type="entry name" value="ABC_6TM_Pgp_ABCB1_D1_like"/>
    <property type="match status" value="1"/>
</dbReference>
<dbReference type="SMART" id="SM00382">
    <property type="entry name" value="AAA"/>
    <property type="match status" value="2"/>
</dbReference>
<dbReference type="KEGG" id="bze:COCCADRAFT_41971"/>
<dbReference type="GO" id="GO:0016887">
    <property type="term" value="F:ATP hydrolysis activity"/>
    <property type="evidence" value="ECO:0007669"/>
    <property type="project" value="InterPro"/>
</dbReference>
<dbReference type="EMBL" id="KI964971">
    <property type="protein sequence ID" value="EUC27241.1"/>
    <property type="molecule type" value="Genomic_DNA"/>
</dbReference>
<dbReference type="PANTHER" id="PTHR43394:SF27">
    <property type="entry name" value="ATP-DEPENDENT TRANSLOCASE ABCB1-LIKE"/>
    <property type="match status" value="1"/>
</dbReference>
<evidence type="ECO:0000256" key="9">
    <source>
        <dbReference type="SAM" id="Phobius"/>
    </source>
</evidence>
<protein>
    <submittedName>
        <fullName evidence="12">Uncharacterized protein</fullName>
    </submittedName>
</protein>